<dbReference type="RefSeq" id="WP_222875696.1">
    <property type="nucleotide sequence ID" value="NZ_AP023361.1"/>
</dbReference>
<dbReference type="PANTHER" id="PTHR43309">
    <property type="entry name" value="5-OXOPROLINASE SUBUNIT C"/>
    <property type="match status" value="1"/>
</dbReference>
<evidence type="ECO:0000313" key="5">
    <source>
        <dbReference type="EMBL" id="BCJ92097.1"/>
    </source>
</evidence>
<name>A0A6S6QVY2_9HYPH</name>
<dbReference type="GO" id="GO:0016787">
    <property type="term" value="F:hydrolase activity"/>
    <property type="evidence" value="ECO:0007669"/>
    <property type="project" value="UniProtKB-KW"/>
</dbReference>
<organism evidence="5 6">
    <name type="scientific">Terrihabitans soli</name>
    <dbReference type="NCBI Taxonomy" id="708113"/>
    <lineage>
        <taxon>Bacteria</taxon>
        <taxon>Pseudomonadati</taxon>
        <taxon>Pseudomonadota</taxon>
        <taxon>Alphaproteobacteria</taxon>
        <taxon>Hyphomicrobiales</taxon>
        <taxon>Terrihabitans</taxon>
    </lineage>
</organism>
<keyword evidence="6" id="KW-1185">Reference proteome</keyword>
<dbReference type="NCBIfam" id="TIGR00724">
    <property type="entry name" value="urea_amlyse_rel"/>
    <property type="match status" value="1"/>
</dbReference>
<dbReference type="InterPro" id="IPR052708">
    <property type="entry name" value="PxpC"/>
</dbReference>
<dbReference type="SMART" id="SM00797">
    <property type="entry name" value="AHS2"/>
    <property type="match status" value="1"/>
</dbReference>
<dbReference type="Proteomes" id="UP000515317">
    <property type="component" value="Chromosome"/>
</dbReference>
<evidence type="ECO:0000259" key="4">
    <source>
        <dbReference type="SMART" id="SM00797"/>
    </source>
</evidence>
<evidence type="ECO:0000256" key="3">
    <source>
        <dbReference type="ARBA" id="ARBA00022840"/>
    </source>
</evidence>
<feature type="domain" description="Carboxyltransferase" evidence="4">
    <location>
        <begin position="26"/>
        <end position="310"/>
    </location>
</feature>
<keyword evidence="3" id="KW-0067">ATP-binding</keyword>
<dbReference type="Gene3D" id="2.40.100.10">
    <property type="entry name" value="Cyclophilin-like"/>
    <property type="match status" value="1"/>
</dbReference>
<dbReference type="AlphaFoldDB" id="A0A6S6QVY2"/>
<keyword evidence="2 5" id="KW-0378">Hydrolase</keyword>
<accession>A0A6S6QVY2</accession>
<dbReference type="SUPFAM" id="SSF50891">
    <property type="entry name" value="Cyclophilin-like"/>
    <property type="match status" value="1"/>
</dbReference>
<protein>
    <submittedName>
        <fullName evidence="5">Allophanate hydrolase</fullName>
    </submittedName>
</protein>
<evidence type="ECO:0000256" key="1">
    <source>
        <dbReference type="ARBA" id="ARBA00022741"/>
    </source>
</evidence>
<dbReference type="KEGG" id="tso:IZ6_28320"/>
<dbReference type="GO" id="GO:0005524">
    <property type="term" value="F:ATP binding"/>
    <property type="evidence" value="ECO:0007669"/>
    <property type="project" value="UniProtKB-KW"/>
</dbReference>
<dbReference type="EMBL" id="AP023361">
    <property type="protein sequence ID" value="BCJ92097.1"/>
    <property type="molecule type" value="Genomic_DNA"/>
</dbReference>
<sequence>MSAGFHIVQGGLQTTLQDGGRTGLLALGVPHSGALDPLSFRLSNRIVGNDANSAALELRSPGPVLRFEGKAGRIALAGTSVPLLVERKGTVQEWPAWRAVDLQDGDVVSVSPFADTAVAYLAALGGFDVPEQLGSRSTFLRGGFGGLDGKPLQTGGVLKLLHDGAPDAPCHTLLRPPSFVASPVLRALPGPQADYFKEEAQSAFFGRPFTVSRDLDRMGMRLDGPVLAHSKSADIASDATVPGAVQVPGSSQPILLLNDCQTTGGYPKIAVVITADLFRAGRLMPGHEIRFRKVTMTEAEEARAEAAHAYRSMANTIVPVRAGVQI</sequence>
<evidence type="ECO:0000256" key="2">
    <source>
        <dbReference type="ARBA" id="ARBA00022801"/>
    </source>
</evidence>
<dbReference type="InterPro" id="IPR029000">
    <property type="entry name" value="Cyclophilin-like_dom_sf"/>
</dbReference>
<evidence type="ECO:0000313" key="6">
    <source>
        <dbReference type="Proteomes" id="UP000515317"/>
    </source>
</evidence>
<dbReference type="PANTHER" id="PTHR43309:SF3">
    <property type="entry name" value="5-OXOPROLINASE SUBUNIT C"/>
    <property type="match status" value="1"/>
</dbReference>
<gene>
    <name evidence="5" type="ORF">IZ6_28320</name>
</gene>
<proteinExistence type="predicted"/>
<keyword evidence="1" id="KW-0547">Nucleotide-binding</keyword>
<dbReference type="InterPro" id="IPR003778">
    <property type="entry name" value="CT_A_B"/>
</dbReference>
<reference evidence="5 6" key="1">
    <citation type="submission" date="2020-08" db="EMBL/GenBank/DDBJ databases">
        <title>Genome sequence of Rhizobiales bacterium strain IZ6.</title>
        <authorList>
            <person name="Nakai R."/>
            <person name="Naganuma T."/>
        </authorList>
    </citation>
    <scope>NUCLEOTIDE SEQUENCE [LARGE SCALE GENOMIC DNA]</scope>
    <source>
        <strain evidence="5 6">IZ6</strain>
    </source>
</reference>
<dbReference type="Pfam" id="PF02626">
    <property type="entry name" value="CT_A_B"/>
    <property type="match status" value="1"/>
</dbReference>